<dbReference type="AlphaFoldDB" id="A0AAV9GRU8"/>
<comment type="caution">
    <text evidence="2">The sequence shown here is derived from an EMBL/GenBank/DDBJ whole genome shotgun (WGS) entry which is preliminary data.</text>
</comment>
<name>A0AAV9GRU8_9PEZI</name>
<reference evidence="2" key="2">
    <citation type="submission" date="2023-05" db="EMBL/GenBank/DDBJ databases">
        <authorList>
            <consortium name="Lawrence Berkeley National Laboratory"/>
            <person name="Steindorff A."/>
            <person name="Hensen N."/>
            <person name="Bonometti L."/>
            <person name="Westerberg I."/>
            <person name="Brannstrom I.O."/>
            <person name="Guillou S."/>
            <person name="Cros-Aarteil S."/>
            <person name="Calhoun S."/>
            <person name="Haridas S."/>
            <person name="Kuo A."/>
            <person name="Mondo S."/>
            <person name="Pangilinan J."/>
            <person name="Riley R."/>
            <person name="Labutti K."/>
            <person name="Andreopoulos B."/>
            <person name="Lipzen A."/>
            <person name="Chen C."/>
            <person name="Yanf M."/>
            <person name="Daum C."/>
            <person name="Ng V."/>
            <person name="Clum A."/>
            <person name="Ohm R."/>
            <person name="Martin F."/>
            <person name="Silar P."/>
            <person name="Natvig D."/>
            <person name="Lalanne C."/>
            <person name="Gautier V."/>
            <person name="Ament-Velasquez S.L."/>
            <person name="Kruys A."/>
            <person name="Hutchinson M.I."/>
            <person name="Powell A.J."/>
            <person name="Barry K."/>
            <person name="Miller A.N."/>
            <person name="Grigoriev I.V."/>
            <person name="Debuchy R."/>
            <person name="Gladieux P."/>
            <person name="Thoren M.H."/>
            <person name="Johannesson H."/>
        </authorList>
    </citation>
    <scope>NUCLEOTIDE SEQUENCE</scope>
    <source>
        <strain evidence="2">PSN243</strain>
    </source>
</reference>
<evidence type="ECO:0000256" key="1">
    <source>
        <dbReference type="SAM" id="MobiDB-lite"/>
    </source>
</evidence>
<dbReference type="PANTHER" id="PTHR35186">
    <property type="entry name" value="ANK_REP_REGION DOMAIN-CONTAINING PROTEIN"/>
    <property type="match status" value="1"/>
</dbReference>
<accession>A0AAV9GRU8</accession>
<evidence type="ECO:0000313" key="2">
    <source>
        <dbReference type="EMBL" id="KAK4451549.1"/>
    </source>
</evidence>
<evidence type="ECO:0000313" key="3">
    <source>
        <dbReference type="Proteomes" id="UP001321760"/>
    </source>
</evidence>
<dbReference type="Proteomes" id="UP001321760">
    <property type="component" value="Unassembled WGS sequence"/>
</dbReference>
<proteinExistence type="predicted"/>
<reference evidence="2" key="1">
    <citation type="journal article" date="2023" name="Mol. Phylogenet. Evol.">
        <title>Genome-scale phylogeny and comparative genomics of the fungal order Sordariales.</title>
        <authorList>
            <person name="Hensen N."/>
            <person name="Bonometti L."/>
            <person name="Westerberg I."/>
            <person name="Brannstrom I.O."/>
            <person name="Guillou S."/>
            <person name="Cros-Aarteil S."/>
            <person name="Calhoun S."/>
            <person name="Haridas S."/>
            <person name="Kuo A."/>
            <person name="Mondo S."/>
            <person name="Pangilinan J."/>
            <person name="Riley R."/>
            <person name="LaButti K."/>
            <person name="Andreopoulos B."/>
            <person name="Lipzen A."/>
            <person name="Chen C."/>
            <person name="Yan M."/>
            <person name="Daum C."/>
            <person name="Ng V."/>
            <person name="Clum A."/>
            <person name="Steindorff A."/>
            <person name="Ohm R.A."/>
            <person name="Martin F."/>
            <person name="Silar P."/>
            <person name="Natvig D.O."/>
            <person name="Lalanne C."/>
            <person name="Gautier V."/>
            <person name="Ament-Velasquez S.L."/>
            <person name="Kruys A."/>
            <person name="Hutchinson M.I."/>
            <person name="Powell A.J."/>
            <person name="Barry K."/>
            <person name="Miller A.N."/>
            <person name="Grigoriev I.V."/>
            <person name="Debuchy R."/>
            <person name="Gladieux P."/>
            <person name="Hiltunen Thoren M."/>
            <person name="Johannesson H."/>
        </authorList>
    </citation>
    <scope>NUCLEOTIDE SEQUENCE</scope>
    <source>
        <strain evidence="2">PSN243</strain>
    </source>
</reference>
<feature type="region of interest" description="Disordered" evidence="1">
    <location>
        <begin position="287"/>
        <end position="307"/>
    </location>
</feature>
<gene>
    <name evidence="2" type="ORF">QBC34DRAFT_57530</name>
</gene>
<sequence>MAEIALGVVPIFFGAVRGFSLLRDKLHLLRHYRKEVKWLRTKVEVQSLCFKSEVHHIIIDILDTRTAQSLITDDDHTYWKDKDLEGQLRRHMGELHPEFHRALEEVKKALMQIEAKLAVFATPDTTSPIFQATKDKFRLAFRKEEYKEDIAELKEWVAELKRIRKLARAMQKSAVLRGKETEKENSECVVEMEQPFERDLGVVKQYRRLRHLSSSCQSVLERWTCSSSAHSYHGGRLLAGQSPRQDSIFLVLETSGRQDSGTLSTRLLFKVQSQPLGLLTPESLSHASFEDLDGPSPKRKRLSSGCQAPVREQPREMASLCQQLQACSVASCARSLMYVDLQLRERVQFEAKPQEPEVAGDWDMRKPVPLTQLLGCSPHSIILDRERVQLALAVLRATLTNHSTPAWPEGCLLEGIALFQDEKGEINVSSMLNTLNIPVVIGGGDSPDMDMDAESVTVSEEELRFTYGIRNLTLYRLGTAFLSIGLWNAVDWKDVAAVRRKAAALDSLGTKFKDTVERLLYSNFGVDTTDLNDERLQVEILRTVVAPLEQRAKSRR</sequence>
<dbReference type="EMBL" id="MU865928">
    <property type="protein sequence ID" value="KAK4451549.1"/>
    <property type="molecule type" value="Genomic_DNA"/>
</dbReference>
<organism evidence="2 3">
    <name type="scientific">Podospora aff. communis PSN243</name>
    <dbReference type="NCBI Taxonomy" id="3040156"/>
    <lineage>
        <taxon>Eukaryota</taxon>
        <taxon>Fungi</taxon>
        <taxon>Dikarya</taxon>
        <taxon>Ascomycota</taxon>
        <taxon>Pezizomycotina</taxon>
        <taxon>Sordariomycetes</taxon>
        <taxon>Sordariomycetidae</taxon>
        <taxon>Sordariales</taxon>
        <taxon>Podosporaceae</taxon>
        <taxon>Podospora</taxon>
    </lineage>
</organism>
<dbReference type="PANTHER" id="PTHR35186:SF4">
    <property type="entry name" value="PRION-INHIBITION AND PROPAGATION HELO DOMAIN-CONTAINING PROTEIN"/>
    <property type="match status" value="1"/>
</dbReference>
<keyword evidence="3" id="KW-1185">Reference proteome</keyword>
<protein>
    <recommendedName>
        <fullName evidence="4">Prion-inhibition and propagation HeLo domain-containing protein</fullName>
    </recommendedName>
</protein>
<evidence type="ECO:0008006" key="4">
    <source>
        <dbReference type="Google" id="ProtNLM"/>
    </source>
</evidence>